<feature type="coiled-coil region" evidence="1">
    <location>
        <begin position="264"/>
        <end position="293"/>
    </location>
</feature>
<evidence type="ECO:0000313" key="4">
    <source>
        <dbReference type="Proteomes" id="UP001202328"/>
    </source>
</evidence>
<evidence type="ECO:0000256" key="2">
    <source>
        <dbReference type="SAM" id="MobiDB-lite"/>
    </source>
</evidence>
<dbReference type="AlphaFoldDB" id="A0AAD4TE59"/>
<reference evidence="3" key="1">
    <citation type="submission" date="2022-04" db="EMBL/GenBank/DDBJ databases">
        <title>A functionally conserved STORR gene fusion in Papaver species that diverged 16.8 million years ago.</title>
        <authorList>
            <person name="Catania T."/>
        </authorList>
    </citation>
    <scope>NUCLEOTIDE SEQUENCE</scope>
    <source>
        <strain evidence="3">S-188037</strain>
    </source>
</reference>
<dbReference type="Pfam" id="PF03004">
    <property type="entry name" value="Transposase_24"/>
    <property type="match status" value="1"/>
</dbReference>
<proteinExistence type="predicted"/>
<feature type="region of interest" description="Disordered" evidence="2">
    <location>
        <begin position="137"/>
        <end position="158"/>
    </location>
</feature>
<dbReference type="PANTHER" id="PTHR33018">
    <property type="entry name" value="OS10G0338966 PROTEIN-RELATED"/>
    <property type="match status" value="1"/>
</dbReference>
<dbReference type="EMBL" id="JAJJMB010002020">
    <property type="protein sequence ID" value="KAI3953682.1"/>
    <property type="molecule type" value="Genomic_DNA"/>
</dbReference>
<dbReference type="PANTHER" id="PTHR33018:SF37">
    <property type="entry name" value="TRANSPOSASE TNP1_EN_SPM-LIKE DOMAIN-CONTAINING PROTEIN"/>
    <property type="match status" value="1"/>
</dbReference>
<dbReference type="InterPro" id="IPR004252">
    <property type="entry name" value="Probable_transposase_24"/>
</dbReference>
<feature type="compositionally biased region" description="Polar residues" evidence="2">
    <location>
        <begin position="144"/>
        <end position="154"/>
    </location>
</feature>
<protein>
    <submittedName>
        <fullName evidence="3">Uncharacterized protein</fullName>
    </submittedName>
</protein>
<keyword evidence="4" id="KW-1185">Reference proteome</keyword>
<name>A0AAD4TE59_9MAGN</name>
<comment type="caution">
    <text evidence="3">The sequence shown here is derived from an EMBL/GenBank/DDBJ whole genome shotgun (WGS) entry which is preliminary data.</text>
</comment>
<keyword evidence="1" id="KW-0175">Coiled coil</keyword>
<accession>A0AAD4TE59</accession>
<evidence type="ECO:0000313" key="3">
    <source>
        <dbReference type="EMBL" id="KAI3953682.1"/>
    </source>
</evidence>
<gene>
    <name evidence="3" type="ORF">MKW98_017506</name>
</gene>
<dbReference type="Proteomes" id="UP001202328">
    <property type="component" value="Unassembled WGS sequence"/>
</dbReference>
<evidence type="ECO:0000256" key="1">
    <source>
        <dbReference type="SAM" id="Coils"/>
    </source>
</evidence>
<sequence length="386" mass="43970">MTGASMSTLCSRESSPIFNWSPSSPRRSPILSESAEFATWIGEISRSKIGLGHKNWKEVPQEYKEDIWDSVQNTYQVTQIHKKYVLTKANSAWRTEKSKQWRLVNGATTIEEKKRKVPTYYKKDDWERFITNNTSEDFQKKSEQGAQARSQVKAQYTGGRKGVPRRWLELEKESPTGEIYRPDVFLKTHKVTPDDNPSSSKSLAAAKLALVQEEYDKDPSAQKCLGTDTVTKIFGADRKGYIRGMGAGVSKSQFLSSEFMKARLQEEKHNVLKEKQKNEAFKAQLDAERQKNNTGVHDQISNSSYQQDIGMPVVPSSFDLFFLRNLRKKPVAVAYVDTKVLIDDDYDCMLHVIIEPSAMLCDRDDDIGNFIRWPKAYGTLVGEHSS</sequence>
<organism evidence="3 4">
    <name type="scientific">Papaver atlanticum</name>
    <dbReference type="NCBI Taxonomy" id="357466"/>
    <lineage>
        <taxon>Eukaryota</taxon>
        <taxon>Viridiplantae</taxon>
        <taxon>Streptophyta</taxon>
        <taxon>Embryophyta</taxon>
        <taxon>Tracheophyta</taxon>
        <taxon>Spermatophyta</taxon>
        <taxon>Magnoliopsida</taxon>
        <taxon>Ranunculales</taxon>
        <taxon>Papaveraceae</taxon>
        <taxon>Papaveroideae</taxon>
        <taxon>Papaver</taxon>
    </lineage>
</organism>